<proteinExistence type="inferred from homology"/>
<evidence type="ECO:0000313" key="4">
    <source>
        <dbReference type="Proteomes" id="UP000823964"/>
    </source>
</evidence>
<evidence type="ECO:0000259" key="2">
    <source>
        <dbReference type="Pfam" id="PF00582"/>
    </source>
</evidence>
<protein>
    <submittedName>
        <fullName evidence="3">Universal stress protein</fullName>
    </submittedName>
</protein>
<evidence type="ECO:0000256" key="1">
    <source>
        <dbReference type="ARBA" id="ARBA00008791"/>
    </source>
</evidence>
<dbReference type="SUPFAM" id="SSF52402">
    <property type="entry name" value="Adenine nucleotide alpha hydrolases-like"/>
    <property type="match status" value="1"/>
</dbReference>
<dbReference type="PANTHER" id="PTHR46268:SF6">
    <property type="entry name" value="UNIVERSAL STRESS PROTEIN UP12"/>
    <property type="match status" value="1"/>
</dbReference>
<gene>
    <name evidence="3" type="ORF">H9862_07115</name>
</gene>
<evidence type="ECO:0000313" key="3">
    <source>
        <dbReference type="EMBL" id="HIX20353.1"/>
    </source>
</evidence>
<dbReference type="InterPro" id="IPR006015">
    <property type="entry name" value="Universal_stress_UspA"/>
</dbReference>
<comment type="similarity">
    <text evidence="1">Belongs to the universal stress protein A family.</text>
</comment>
<reference evidence="3" key="1">
    <citation type="journal article" date="2021" name="PeerJ">
        <title>Extensive microbial diversity within the chicken gut microbiome revealed by metagenomics and culture.</title>
        <authorList>
            <person name="Gilroy R."/>
            <person name="Ravi A."/>
            <person name="Getino M."/>
            <person name="Pursley I."/>
            <person name="Horton D.L."/>
            <person name="Alikhan N.F."/>
            <person name="Baker D."/>
            <person name="Gharbi K."/>
            <person name="Hall N."/>
            <person name="Watson M."/>
            <person name="Adriaenssens E.M."/>
            <person name="Foster-Nyarko E."/>
            <person name="Jarju S."/>
            <person name="Secka A."/>
            <person name="Antonio M."/>
            <person name="Oren A."/>
            <person name="Chaudhuri R.R."/>
            <person name="La Ragione R."/>
            <person name="Hildebrand F."/>
            <person name="Pallen M.J."/>
        </authorList>
    </citation>
    <scope>NUCLEOTIDE SEQUENCE</scope>
    <source>
        <strain evidence="3">14975</strain>
    </source>
</reference>
<reference evidence="3" key="2">
    <citation type="submission" date="2021-04" db="EMBL/GenBank/DDBJ databases">
        <authorList>
            <person name="Gilroy R."/>
        </authorList>
    </citation>
    <scope>NUCLEOTIDE SEQUENCE</scope>
    <source>
        <strain evidence="3">14975</strain>
    </source>
</reference>
<name>A0A9D1VC36_9BACT</name>
<accession>A0A9D1VC36</accession>
<comment type="caution">
    <text evidence="3">The sequence shown here is derived from an EMBL/GenBank/DDBJ whole genome shotgun (WGS) entry which is preliminary data.</text>
</comment>
<feature type="domain" description="UspA" evidence="2">
    <location>
        <begin position="3"/>
        <end position="46"/>
    </location>
</feature>
<dbReference type="Gene3D" id="3.40.50.620">
    <property type="entry name" value="HUPs"/>
    <property type="match status" value="1"/>
</dbReference>
<feature type="domain" description="UspA" evidence="2">
    <location>
        <begin position="85"/>
        <end position="155"/>
    </location>
</feature>
<dbReference type="Proteomes" id="UP000823964">
    <property type="component" value="Unassembled WGS sequence"/>
</dbReference>
<dbReference type="PRINTS" id="PR01438">
    <property type="entry name" value="UNVRSLSTRESS"/>
</dbReference>
<organism evidence="3 4">
    <name type="scientific">Candidatus Akkermansia intestinigallinarum</name>
    <dbReference type="NCBI Taxonomy" id="2838431"/>
    <lineage>
        <taxon>Bacteria</taxon>
        <taxon>Pseudomonadati</taxon>
        <taxon>Verrucomicrobiota</taxon>
        <taxon>Verrucomicrobiia</taxon>
        <taxon>Verrucomicrobiales</taxon>
        <taxon>Akkermansiaceae</taxon>
        <taxon>Akkermansia</taxon>
    </lineage>
</organism>
<dbReference type="InterPro" id="IPR014729">
    <property type="entry name" value="Rossmann-like_a/b/a_fold"/>
</dbReference>
<dbReference type="Pfam" id="PF00582">
    <property type="entry name" value="Usp"/>
    <property type="match status" value="2"/>
</dbReference>
<dbReference type="AlphaFoldDB" id="A0A9D1VC36"/>
<dbReference type="InterPro" id="IPR006016">
    <property type="entry name" value="UspA"/>
</dbReference>
<dbReference type="CDD" id="cd00293">
    <property type="entry name" value="USP-like"/>
    <property type="match status" value="1"/>
</dbReference>
<dbReference type="PANTHER" id="PTHR46268">
    <property type="entry name" value="STRESS RESPONSE PROTEIN NHAX"/>
    <property type="match status" value="1"/>
</dbReference>
<sequence length="163" mass="17644">MVRILAATDFSDEGKPVLDFTANLVRQCGGKMYLLHAVEPCMIDAAGSIPSGDLLGGFSAVSMPDVSDCNTVLEMADKRAKKMAEDIGRQWDIPIYGKAEEADDIVECVHDFCERHHIDVLVIGNRHHSLLTSILLGNTAEKLVRAAKIPVTVVPCGSKAKQV</sequence>
<dbReference type="EMBL" id="DXFQ01000133">
    <property type="protein sequence ID" value="HIX20353.1"/>
    <property type="molecule type" value="Genomic_DNA"/>
</dbReference>